<dbReference type="EMBL" id="HACG01001281">
    <property type="protein sequence ID" value="CEK48146.1"/>
    <property type="molecule type" value="Transcribed_RNA"/>
</dbReference>
<feature type="region of interest" description="Disordered" evidence="1">
    <location>
        <begin position="1"/>
        <end position="77"/>
    </location>
</feature>
<organism evidence="2">
    <name type="scientific">Arion vulgaris</name>
    <dbReference type="NCBI Taxonomy" id="1028688"/>
    <lineage>
        <taxon>Eukaryota</taxon>
        <taxon>Metazoa</taxon>
        <taxon>Spiralia</taxon>
        <taxon>Lophotrochozoa</taxon>
        <taxon>Mollusca</taxon>
        <taxon>Gastropoda</taxon>
        <taxon>Heterobranchia</taxon>
        <taxon>Euthyneura</taxon>
        <taxon>Panpulmonata</taxon>
        <taxon>Eupulmonata</taxon>
        <taxon>Stylommatophora</taxon>
        <taxon>Helicina</taxon>
        <taxon>Arionoidea</taxon>
        <taxon>Arionidae</taxon>
        <taxon>Arion</taxon>
    </lineage>
</organism>
<feature type="compositionally biased region" description="Polar residues" evidence="1">
    <location>
        <begin position="61"/>
        <end position="77"/>
    </location>
</feature>
<feature type="compositionally biased region" description="Basic residues" evidence="1">
    <location>
        <begin position="1"/>
        <end position="12"/>
    </location>
</feature>
<gene>
    <name evidence="2" type="primary">ORF3217</name>
</gene>
<dbReference type="AlphaFoldDB" id="A0A0B6XX63"/>
<name>A0A0B6XX63_9EUPU</name>
<feature type="non-terminal residue" evidence="2">
    <location>
        <position position="1"/>
    </location>
</feature>
<reference evidence="2" key="1">
    <citation type="submission" date="2014-12" db="EMBL/GenBank/DDBJ databases">
        <title>Insight into the proteome of Arion vulgaris.</title>
        <authorList>
            <person name="Aradska J."/>
            <person name="Bulat T."/>
            <person name="Smidak R."/>
            <person name="Sarate P."/>
            <person name="Gangsoo J."/>
            <person name="Sialana F."/>
            <person name="Bilban M."/>
            <person name="Lubec G."/>
        </authorList>
    </citation>
    <scope>NUCLEOTIDE SEQUENCE</scope>
    <source>
        <tissue evidence="2">Skin</tissue>
    </source>
</reference>
<evidence type="ECO:0000256" key="1">
    <source>
        <dbReference type="SAM" id="MobiDB-lite"/>
    </source>
</evidence>
<proteinExistence type="predicted"/>
<protein>
    <submittedName>
        <fullName evidence="2">Uncharacterized protein</fullName>
    </submittedName>
</protein>
<feature type="non-terminal residue" evidence="2">
    <location>
        <position position="77"/>
    </location>
</feature>
<accession>A0A0B6XX63</accession>
<sequence length="77" mass="8307">SNPATQKHKSVNKRNSANGDQPITNGHIFESKSDEFTDKIKMNTNHKKGTTSKPSLPIPSVSGSDNSAIIMNNLGQD</sequence>
<feature type="compositionally biased region" description="Polar residues" evidence="1">
    <location>
        <begin position="13"/>
        <end position="24"/>
    </location>
</feature>
<feature type="compositionally biased region" description="Basic and acidic residues" evidence="1">
    <location>
        <begin position="29"/>
        <end position="41"/>
    </location>
</feature>
<evidence type="ECO:0000313" key="2">
    <source>
        <dbReference type="EMBL" id="CEK48146.1"/>
    </source>
</evidence>